<dbReference type="AlphaFoldDB" id="M8APT5"/>
<dbReference type="EMBL" id="KD023708">
    <property type="protein sequence ID" value="EMS67085.1"/>
    <property type="molecule type" value="Genomic_DNA"/>
</dbReference>
<protein>
    <submittedName>
        <fullName evidence="1">Uncharacterized protein</fullName>
    </submittedName>
</protein>
<evidence type="ECO:0000313" key="1">
    <source>
        <dbReference type="EMBL" id="EMS67085.1"/>
    </source>
</evidence>
<accession>M8APT5</accession>
<name>M8APT5_TRIUA</name>
<gene>
    <name evidence="1" type="ORF">TRIUR3_19191</name>
</gene>
<reference evidence="1" key="1">
    <citation type="journal article" date="2013" name="Nature">
        <title>Draft genome of the wheat A-genome progenitor Triticum urartu.</title>
        <authorList>
            <person name="Ling H.Q."/>
            <person name="Zhao S."/>
            <person name="Liu D."/>
            <person name="Wang J."/>
            <person name="Sun H."/>
            <person name="Zhang C."/>
            <person name="Fan H."/>
            <person name="Li D."/>
            <person name="Dong L."/>
            <person name="Tao Y."/>
            <person name="Gao C."/>
            <person name="Wu H."/>
            <person name="Li Y."/>
            <person name="Cui Y."/>
            <person name="Guo X."/>
            <person name="Zheng S."/>
            <person name="Wang B."/>
            <person name="Yu K."/>
            <person name="Liang Q."/>
            <person name="Yang W."/>
            <person name="Lou X."/>
            <person name="Chen J."/>
            <person name="Feng M."/>
            <person name="Jian J."/>
            <person name="Zhang X."/>
            <person name="Luo G."/>
            <person name="Jiang Y."/>
            <person name="Liu J."/>
            <person name="Wang Z."/>
            <person name="Sha Y."/>
            <person name="Zhang B."/>
            <person name="Wu H."/>
            <person name="Tang D."/>
            <person name="Shen Q."/>
            <person name="Xue P."/>
            <person name="Zou S."/>
            <person name="Wang X."/>
            <person name="Liu X."/>
            <person name="Wang F."/>
            <person name="Yang Y."/>
            <person name="An X."/>
            <person name="Dong Z."/>
            <person name="Zhang K."/>
            <person name="Zhang X."/>
            <person name="Luo M.C."/>
            <person name="Dvorak J."/>
            <person name="Tong Y."/>
            <person name="Wang J."/>
            <person name="Yang H."/>
            <person name="Li Z."/>
            <person name="Wang D."/>
            <person name="Zhang A."/>
            <person name="Wang J."/>
        </authorList>
    </citation>
    <scope>NUCLEOTIDE SEQUENCE</scope>
</reference>
<organism evidence="1">
    <name type="scientific">Triticum urartu</name>
    <name type="common">Red wild einkorn</name>
    <name type="synonym">Crithodium urartu</name>
    <dbReference type="NCBI Taxonomy" id="4572"/>
    <lineage>
        <taxon>Eukaryota</taxon>
        <taxon>Viridiplantae</taxon>
        <taxon>Streptophyta</taxon>
        <taxon>Embryophyta</taxon>
        <taxon>Tracheophyta</taxon>
        <taxon>Spermatophyta</taxon>
        <taxon>Magnoliopsida</taxon>
        <taxon>Liliopsida</taxon>
        <taxon>Poales</taxon>
        <taxon>Poaceae</taxon>
        <taxon>BOP clade</taxon>
        <taxon>Pooideae</taxon>
        <taxon>Triticodae</taxon>
        <taxon>Triticeae</taxon>
        <taxon>Triticinae</taxon>
        <taxon>Triticum</taxon>
    </lineage>
</organism>
<proteinExistence type="predicted"/>
<sequence length="85" mass="9426">MEVSKAPSSSGLATRQPSKGFLNADFIKTLKANNTEVFLVSGGFRKQGYVSSHDLKATIPLFFTLEHFKFNFVTEVSHSGQQRCI</sequence>